<dbReference type="InterPro" id="IPR024265">
    <property type="entry name" value="DUF3788"/>
</dbReference>
<dbReference type="EMBL" id="QSUL01000003">
    <property type="protein sequence ID" value="RGN38120.1"/>
    <property type="molecule type" value="Genomic_DNA"/>
</dbReference>
<dbReference type="RefSeq" id="WP_009128801.1">
    <property type="nucleotide sequence ID" value="NZ_CABKRN010000001.1"/>
</dbReference>
<protein>
    <submittedName>
        <fullName evidence="1">DUF3788 family protein</fullName>
    </submittedName>
</protein>
<reference evidence="1 2" key="1">
    <citation type="submission" date="2018-08" db="EMBL/GenBank/DDBJ databases">
        <title>A genome reference for cultivated species of the human gut microbiota.</title>
        <authorList>
            <person name="Zou Y."/>
            <person name="Xue W."/>
            <person name="Luo G."/>
        </authorList>
    </citation>
    <scope>NUCLEOTIDE SEQUENCE [LARGE SCALE GENOMIC DNA]</scope>
    <source>
        <strain evidence="1 2">OM05-15BH</strain>
    </source>
</reference>
<name>A0A3E5BKJ1_9BACE</name>
<proteinExistence type="predicted"/>
<dbReference type="AlphaFoldDB" id="A0A3E5BKJ1"/>
<gene>
    <name evidence="1" type="ORF">DXB65_04510</name>
</gene>
<sequence>MNALILKDKEVFPTDEVLENALKSSYPAFNKLRDELTATDVRIEWNYYNDGKAWMGKMLFKKKNLGWLQIYDGYCTTSCFFMERHLEAIGGLDITESIKTNFYQQKPSGKLTPMTVNIHTAEDIDDTLKMLDFKKKLK</sequence>
<comment type="caution">
    <text evidence="1">The sequence shown here is derived from an EMBL/GenBank/DDBJ whole genome shotgun (WGS) entry which is preliminary data.</text>
</comment>
<evidence type="ECO:0000313" key="1">
    <source>
        <dbReference type="EMBL" id="RGN38120.1"/>
    </source>
</evidence>
<dbReference type="Pfam" id="PF12663">
    <property type="entry name" value="DUF3788"/>
    <property type="match status" value="1"/>
</dbReference>
<organism evidence="1 2">
    <name type="scientific">Bacteroides oleiciplenus</name>
    <dbReference type="NCBI Taxonomy" id="626931"/>
    <lineage>
        <taxon>Bacteria</taxon>
        <taxon>Pseudomonadati</taxon>
        <taxon>Bacteroidota</taxon>
        <taxon>Bacteroidia</taxon>
        <taxon>Bacteroidales</taxon>
        <taxon>Bacteroidaceae</taxon>
        <taxon>Bacteroides</taxon>
    </lineage>
</organism>
<evidence type="ECO:0000313" key="2">
    <source>
        <dbReference type="Proteomes" id="UP000260983"/>
    </source>
</evidence>
<accession>A0A3E5BKJ1</accession>
<dbReference type="Proteomes" id="UP000260983">
    <property type="component" value="Unassembled WGS sequence"/>
</dbReference>